<organism evidence="1 2">
    <name type="scientific">Saccharata proteae CBS 121410</name>
    <dbReference type="NCBI Taxonomy" id="1314787"/>
    <lineage>
        <taxon>Eukaryota</taxon>
        <taxon>Fungi</taxon>
        <taxon>Dikarya</taxon>
        <taxon>Ascomycota</taxon>
        <taxon>Pezizomycotina</taxon>
        <taxon>Dothideomycetes</taxon>
        <taxon>Dothideomycetes incertae sedis</taxon>
        <taxon>Botryosphaeriales</taxon>
        <taxon>Saccharataceae</taxon>
        <taxon>Saccharata</taxon>
    </lineage>
</organism>
<accession>A0A9P4I447</accession>
<protein>
    <submittedName>
        <fullName evidence="1">Uncharacterized protein</fullName>
    </submittedName>
</protein>
<dbReference type="AlphaFoldDB" id="A0A9P4I447"/>
<dbReference type="OrthoDB" id="62952at2759"/>
<evidence type="ECO:0000313" key="2">
    <source>
        <dbReference type="Proteomes" id="UP000799776"/>
    </source>
</evidence>
<proteinExistence type="predicted"/>
<name>A0A9P4I447_9PEZI</name>
<sequence length="177" mass="20726">MERMLASRQTPQTISFLDLPYDVRHQIYTHFLTGLTHTIPVGYDIESDRRRSLLFTPSFQSYAQNRDERQNHQEIFLARLRDFQHGVKLLRLSKAIKEEATRIFYQNRIVATGPRAWNNLDLFLQDRGELQASYRQLDEAVASKAYEGVKQEARFQRRDFETGTCRGTEDIRAGVAE</sequence>
<reference evidence="1" key="1">
    <citation type="journal article" date="2020" name="Stud. Mycol.">
        <title>101 Dothideomycetes genomes: a test case for predicting lifestyles and emergence of pathogens.</title>
        <authorList>
            <person name="Haridas S."/>
            <person name="Albert R."/>
            <person name="Binder M."/>
            <person name="Bloem J."/>
            <person name="Labutti K."/>
            <person name="Salamov A."/>
            <person name="Andreopoulos B."/>
            <person name="Baker S."/>
            <person name="Barry K."/>
            <person name="Bills G."/>
            <person name="Bluhm B."/>
            <person name="Cannon C."/>
            <person name="Castanera R."/>
            <person name="Culley D."/>
            <person name="Daum C."/>
            <person name="Ezra D."/>
            <person name="Gonzalez J."/>
            <person name="Henrissat B."/>
            <person name="Kuo A."/>
            <person name="Liang C."/>
            <person name="Lipzen A."/>
            <person name="Lutzoni F."/>
            <person name="Magnuson J."/>
            <person name="Mondo S."/>
            <person name="Nolan M."/>
            <person name="Ohm R."/>
            <person name="Pangilinan J."/>
            <person name="Park H.-J."/>
            <person name="Ramirez L."/>
            <person name="Alfaro M."/>
            <person name="Sun H."/>
            <person name="Tritt A."/>
            <person name="Yoshinaga Y."/>
            <person name="Zwiers L.-H."/>
            <person name="Turgeon B."/>
            <person name="Goodwin S."/>
            <person name="Spatafora J."/>
            <person name="Crous P."/>
            <person name="Grigoriev I."/>
        </authorList>
    </citation>
    <scope>NUCLEOTIDE SEQUENCE</scope>
    <source>
        <strain evidence="1">CBS 121410</strain>
    </source>
</reference>
<gene>
    <name evidence="1" type="ORF">K490DRAFT_53266</name>
</gene>
<evidence type="ECO:0000313" key="1">
    <source>
        <dbReference type="EMBL" id="KAF2092119.1"/>
    </source>
</evidence>
<dbReference type="EMBL" id="ML978711">
    <property type="protein sequence ID" value="KAF2092119.1"/>
    <property type="molecule type" value="Genomic_DNA"/>
</dbReference>
<dbReference type="Proteomes" id="UP000799776">
    <property type="component" value="Unassembled WGS sequence"/>
</dbReference>
<keyword evidence="2" id="KW-1185">Reference proteome</keyword>
<comment type="caution">
    <text evidence="1">The sequence shown here is derived from an EMBL/GenBank/DDBJ whole genome shotgun (WGS) entry which is preliminary data.</text>
</comment>